<evidence type="ECO:0000313" key="6">
    <source>
        <dbReference type="Proteomes" id="UP001652620"/>
    </source>
</evidence>
<dbReference type="GeneID" id="105227019"/>
<keyword evidence="6" id="KW-1185">Reference proteome</keyword>
<dbReference type="CDD" id="cd12693">
    <property type="entry name" value="RRM2_PTBP1_like"/>
    <property type="match status" value="1"/>
</dbReference>
<dbReference type="Gene3D" id="3.30.70.330">
    <property type="match status" value="4"/>
</dbReference>
<evidence type="ECO:0000313" key="7">
    <source>
        <dbReference type="RefSeq" id="XP_049306356.1"/>
    </source>
</evidence>
<dbReference type="InterPro" id="IPR006536">
    <property type="entry name" value="HnRNP-L/PTB"/>
</dbReference>
<dbReference type="PROSITE" id="PS50102">
    <property type="entry name" value="RRM"/>
    <property type="match status" value="4"/>
</dbReference>
<sequence length="632" mass="68638">MHSRVSVFIEEKENVATMMSCPLPMPLPILTSALHSDFSPVHIGVKRGSDELLSQAAVMAPASDNNNQDLATKKAKLEPSTVLGGVGKPSKVIHLRNIPIESSEADVISLGVPFGRVTNVLVLKGKNQAFLEMADEVSATSMVSCYTVTPPHMHGRMVYVQFSNHRELKTDQSHNNTAVVSSDYRIQSPASGSPLPLCNTATTTNADGTIAVLQNNSNAVNTNSTAGGPNTVLRVIVESLLYPVSLDILHQIFQRFGKVLKIVTFTKNNSFQALIQYPDAHSAQHAKNILDGQNIYNGCCTLRIDNSKLTALNVKYNNDKSRDFTNPSLPPGEPGADIMPTAGGLVNANDLLLIAARQRPSLTGMPISICFPKKVKNQNYYFAVNGLGAPGVLPPFALGIGTPLAGGYNSGIPNLSAFALANSGALQTATPALRGFSNVLLVSNLNEEMVTPDALFTLFGVYGDVQRVKILYNKKDSALIQMAEPQQAYLAMSHLDKLRLWGKAIRVMASKHQAVQLPKEGQPDAGLTRDYAQNPLHRFKKPGSKNYQNIYPPSATLHLSNIPSSCTEEDIKEAFTSNNFEVKAFKFFPKDRKMALLQLSSVEEAVLALIKMHNHQLSESNHLRVSFSKSNI</sequence>
<dbReference type="Pfam" id="PF22976">
    <property type="entry name" value="RRM_10"/>
    <property type="match status" value="1"/>
</dbReference>
<dbReference type="PANTHER" id="PTHR15592">
    <property type="entry name" value="MATRIN 3/NUCLEAR PROTEIN 220-RELATED"/>
    <property type="match status" value="1"/>
</dbReference>
<dbReference type="SMART" id="SM00360">
    <property type="entry name" value="RRM"/>
    <property type="match status" value="4"/>
</dbReference>
<dbReference type="CDD" id="cd12423">
    <property type="entry name" value="RRM3_PTBP1_like"/>
    <property type="match status" value="1"/>
</dbReference>
<dbReference type="CDD" id="cd12421">
    <property type="entry name" value="RRM1_PTBP1_hnRNPL_like"/>
    <property type="match status" value="1"/>
</dbReference>
<dbReference type="CDD" id="cd12425">
    <property type="entry name" value="RRM4_PTBP1_like"/>
    <property type="match status" value="1"/>
</dbReference>
<reference evidence="6" key="1">
    <citation type="submission" date="2025-05" db="UniProtKB">
        <authorList>
            <consortium name="RefSeq"/>
        </authorList>
    </citation>
    <scope>NUCLEOTIDE SEQUENCE [LARGE SCALE GENOMIC DNA]</scope>
</reference>
<keyword evidence="2" id="KW-0677">Repeat</keyword>
<feature type="domain" description="RRM" evidence="5">
    <location>
        <begin position="555"/>
        <end position="630"/>
    </location>
</feature>
<dbReference type="InterPro" id="IPR021790">
    <property type="entry name" value="PTBP1-like_RRM2"/>
</dbReference>
<dbReference type="NCBIfam" id="TIGR01649">
    <property type="entry name" value="hnRNP-L_PTB"/>
    <property type="match status" value="1"/>
</dbReference>
<accession>A0ABM3JAV2</accession>
<proteinExistence type="predicted"/>
<feature type="domain" description="RRM" evidence="5">
    <location>
        <begin position="233"/>
        <end position="309"/>
    </location>
</feature>
<dbReference type="Pfam" id="PF11835">
    <property type="entry name" value="RRM_8"/>
    <property type="match status" value="1"/>
</dbReference>
<keyword evidence="3 4" id="KW-0694">RNA-binding</keyword>
<dbReference type="Proteomes" id="UP001652620">
    <property type="component" value="Chromosome 2"/>
</dbReference>
<dbReference type="InterPro" id="IPR035979">
    <property type="entry name" value="RBD_domain_sf"/>
</dbReference>
<gene>
    <name evidence="7" type="primary">LOC105227019</name>
</gene>
<keyword evidence="1" id="KW-0597">Phosphoprotein</keyword>
<evidence type="ECO:0000259" key="5">
    <source>
        <dbReference type="PROSITE" id="PS50102"/>
    </source>
</evidence>
<dbReference type="Pfam" id="PF13893">
    <property type="entry name" value="RRM_5"/>
    <property type="match status" value="2"/>
</dbReference>
<organism evidence="6 7">
    <name type="scientific">Bactrocera dorsalis</name>
    <name type="common">Oriental fruit fly</name>
    <name type="synonym">Dacus dorsalis</name>
    <dbReference type="NCBI Taxonomy" id="27457"/>
    <lineage>
        <taxon>Eukaryota</taxon>
        <taxon>Metazoa</taxon>
        <taxon>Ecdysozoa</taxon>
        <taxon>Arthropoda</taxon>
        <taxon>Hexapoda</taxon>
        <taxon>Insecta</taxon>
        <taxon>Pterygota</taxon>
        <taxon>Neoptera</taxon>
        <taxon>Endopterygota</taxon>
        <taxon>Diptera</taxon>
        <taxon>Brachycera</taxon>
        <taxon>Muscomorpha</taxon>
        <taxon>Tephritoidea</taxon>
        <taxon>Tephritidae</taxon>
        <taxon>Bactrocera</taxon>
        <taxon>Bactrocera</taxon>
    </lineage>
</organism>
<dbReference type="InterPro" id="IPR000504">
    <property type="entry name" value="RRM_dom"/>
</dbReference>
<name>A0ABM3JAV2_BACDO</name>
<dbReference type="InterPro" id="IPR012677">
    <property type="entry name" value="Nucleotide-bd_a/b_plait_sf"/>
</dbReference>
<evidence type="ECO:0000256" key="1">
    <source>
        <dbReference type="ARBA" id="ARBA00022553"/>
    </source>
</evidence>
<evidence type="ECO:0000256" key="3">
    <source>
        <dbReference type="ARBA" id="ARBA00022884"/>
    </source>
</evidence>
<evidence type="ECO:0000256" key="2">
    <source>
        <dbReference type="ARBA" id="ARBA00022737"/>
    </source>
</evidence>
<dbReference type="InterPro" id="IPR055204">
    <property type="entry name" value="HNRNPL_RRM"/>
</dbReference>
<reference evidence="7" key="2">
    <citation type="submission" date="2025-08" db="UniProtKB">
        <authorList>
            <consortium name="RefSeq"/>
        </authorList>
    </citation>
    <scope>IDENTIFICATION</scope>
    <source>
        <tissue evidence="7">Adult</tissue>
    </source>
</reference>
<evidence type="ECO:0000256" key="4">
    <source>
        <dbReference type="PROSITE-ProRule" id="PRU00176"/>
    </source>
</evidence>
<protein>
    <submittedName>
        <fullName evidence="7">Polypyrimidine tract-binding protein 1 isoform X5</fullName>
    </submittedName>
</protein>
<dbReference type="RefSeq" id="XP_049306356.1">
    <property type="nucleotide sequence ID" value="XM_049450399.1"/>
</dbReference>
<feature type="domain" description="RRM" evidence="5">
    <location>
        <begin position="438"/>
        <end position="512"/>
    </location>
</feature>
<dbReference type="SUPFAM" id="SSF54928">
    <property type="entry name" value="RNA-binding domain, RBD"/>
    <property type="match status" value="3"/>
</dbReference>
<feature type="domain" description="RRM" evidence="5">
    <location>
        <begin position="91"/>
        <end position="175"/>
    </location>
</feature>